<feature type="compositionally biased region" description="Low complexity" evidence="1">
    <location>
        <begin position="55"/>
        <end position="64"/>
    </location>
</feature>
<reference evidence="3 4" key="1">
    <citation type="submission" date="2016-06" db="EMBL/GenBank/DDBJ databases">
        <title>Respiratory ammonification of nitrate coupled to the oxidation of elemental sulfur in deep-sea autotrophic thermophilic bacteria.</title>
        <authorList>
            <person name="Slobodkina G.B."/>
            <person name="Mardanov A.V."/>
            <person name="Ravin N.V."/>
            <person name="Frolova A.A."/>
            <person name="Viryasiv M.B."/>
            <person name="Chernyh N.A."/>
            <person name="Bonch-Osmolovskaya E.A."/>
            <person name="Slobodkin A.I."/>
        </authorList>
    </citation>
    <scope>NUCLEOTIDE SEQUENCE [LARGE SCALE GENOMIC DNA]</scope>
    <source>
        <strain evidence="3 4">S69</strain>
    </source>
</reference>
<proteinExistence type="predicted"/>
<sequence>MKNEKIKKALAGMGIASLVFSGGVTVSSSALADQGTGCGSSCGKGKSKVEGKKTGCGSSSCSGKNMKMDGKKTSCSGNMTKDKAKGSKTPKKSMTSCGGSG</sequence>
<dbReference type="EMBL" id="MAGO01000005">
    <property type="protein sequence ID" value="OCC15436.1"/>
    <property type="molecule type" value="Genomic_DNA"/>
</dbReference>
<evidence type="ECO:0000313" key="3">
    <source>
        <dbReference type="EMBL" id="OCC15436.1"/>
    </source>
</evidence>
<protein>
    <submittedName>
        <fullName evidence="3">Uncharacterized protein</fullName>
    </submittedName>
</protein>
<gene>
    <name evidence="3" type="ORF">DBT_1183</name>
</gene>
<dbReference type="RefSeq" id="WP_067617523.1">
    <property type="nucleotide sequence ID" value="NZ_MAGO01000005.1"/>
</dbReference>
<accession>A0A1B9F693</accession>
<evidence type="ECO:0000313" key="4">
    <source>
        <dbReference type="Proteomes" id="UP000093080"/>
    </source>
</evidence>
<name>A0A1B9F693_9BACT</name>
<dbReference type="STRING" id="1156395.DBT_1183"/>
<organism evidence="3 4">
    <name type="scientific">Dissulfuribacter thermophilus</name>
    <dbReference type="NCBI Taxonomy" id="1156395"/>
    <lineage>
        <taxon>Bacteria</taxon>
        <taxon>Pseudomonadati</taxon>
        <taxon>Thermodesulfobacteriota</taxon>
        <taxon>Dissulfuribacteria</taxon>
        <taxon>Dissulfuribacterales</taxon>
        <taxon>Dissulfuribacteraceae</taxon>
        <taxon>Dissulfuribacter</taxon>
    </lineage>
</organism>
<dbReference type="InterPro" id="IPR023971">
    <property type="entry name" value="GSU1558/StbA-like"/>
</dbReference>
<keyword evidence="4" id="KW-1185">Reference proteome</keyword>
<comment type="caution">
    <text evidence="3">The sequence shown here is derived from an EMBL/GenBank/DDBJ whole genome shotgun (WGS) entry which is preliminary data.</text>
</comment>
<feature type="signal peptide" evidence="2">
    <location>
        <begin position="1"/>
        <end position="32"/>
    </location>
</feature>
<feature type="region of interest" description="Disordered" evidence="1">
    <location>
        <begin position="42"/>
        <end position="101"/>
    </location>
</feature>
<feature type="chain" id="PRO_5008626176" evidence="2">
    <location>
        <begin position="33"/>
        <end position="101"/>
    </location>
</feature>
<evidence type="ECO:0000256" key="1">
    <source>
        <dbReference type="SAM" id="MobiDB-lite"/>
    </source>
</evidence>
<evidence type="ECO:0000256" key="2">
    <source>
        <dbReference type="SAM" id="SignalP"/>
    </source>
</evidence>
<dbReference type="Proteomes" id="UP000093080">
    <property type="component" value="Unassembled WGS sequence"/>
</dbReference>
<dbReference type="NCBIfam" id="TIGR04081">
    <property type="entry name" value="SbtA family thio(seleno)oxazole RiPP natural product precursor"/>
    <property type="match status" value="1"/>
</dbReference>
<feature type="compositionally biased region" description="Polar residues" evidence="1">
    <location>
        <begin position="92"/>
        <end position="101"/>
    </location>
</feature>
<keyword evidence="2" id="KW-0732">Signal</keyword>
<dbReference type="AlphaFoldDB" id="A0A1B9F693"/>